<protein>
    <submittedName>
        <fullName evidence="1">Uncharacterized protein</fullName>
    </submittedName>
</protein>
<organism evidence="1 2">
    <name type="scientific">Mycolicibacterium murale</name>
    <dbReference type="NCBI Taxonomy" id="182220"/>
    <lineage>
        <taxon>Bacteria</taxon>
        <taxon>Bacillati</taxon>
        <taxon>Actinomycetota</taxon>
        <taxon>Actinomycetes</taxon>
        <taxon>Mycobacteriales</taxon>
        <taxon>Mycobacteriaceae</taxon>
        <taxon>Mycolicibacterium</taxon>
    </lineage>
</organism>
<comment type="caution">
    <text evidence="1">The sequence shown here is derived from an EMBL/GenBank/DDBJ whole genome shotgun (WGS) entry which is preliminary data.</text>
</comment>
<gene>
    <name evidence="1" type="ORF">MMUR_30390</name>
</gene>
<dbReference type="Proteomes" id="UP000465241">
    <property type="component" value="Unassembled WGS sequence"/>
</dbReference>
<evidence type="ECO:0000313" key="1">
    <source>
        <dbReference type="EMBL" id="GFG58903.1"/>
    </source>
</evidence>
<dbReference type="EMBL" id="BLKT01000003">
    <property type="protein sequence ID" value="GFG58903.1"/>
    <property type="molecule type" value="Genomic_DNA"/>
</dbReference>
<proteinExistence type="predicted"/>
<dbReference type="AlphaFoldDB" id="A0A7I9WMM9"/>
<sequence length="87" mass="9625">MGDVDDGQPVEAQDHLIVGPRARFIGSTVAHQVRRAGHRIDDFGCDGPARFTQQSYESAHRRQVCQAAVKRIRQVVRARLVGVVYAA</sequence>
<keyword evidence="2" id="KW-1185">Reference proteome</keyword>
<evidence type="ECO:0000313" key="2">
    <source>
        <dbReference type="Proteomes" id="UP000465241"/>
    </source>
</evidence>
<accession>A0A7I9WMM9</accession>
<name>A0A7I9WMM9_9MYCO</name>
<reference evidence="1 2" key="1">
    <citation type="journal article" date="2019" name="Emerg. Microbes Infect.">
        <title>Comprehensive subspecies identification of 175 nontuberculous mycobacteria species based on 7547 genomic profiles.</title>
        <authorList>
            <person name="Matsumoto Y."/>
            <person name="Kinjo T."/>
            <person name="Motooka D."/>
            <person name="Nabeya D."/>
            <person name="Jung N."/>
            <person name="Uechi K."/>
            <person name="Horii T."/>
            <person name="Iida T."/>
            <person name="Fujita J."/>
            <person name="Nakamura S."/>
        </authorList>
    </citation>
    <scope>NUCLEOTIDE SEQUENCE [LARGE SCALE GENOMIC DNA]</scope>
    <source>
        <strain evidence="1 2">JCM 13392</strain>
    </source>
</reference>